<name>A0ABQ2VYY1_9ACTN</name>
<comment type="caution">
    <text evidence="4">The sequence shown here is derived from an EMBL/GenBank/DDBJ whole genome shotgun (WGS) entry which is preliminary data.</text>
</comment>
<dbReference type="EMBL" id="BMTF01000009">
    <property type="protein sequence ID" value="GGV85674.1"/>
    <property type="molecule type" value="Genomic_DNA"/>
</dbReference>
<sequence>MDGLEEMTGTRDQLCVPLDRKTGSFRTPPVWQQAATSSPDIVAVGTMNLMTIKTFSLGGDLTINRLGSGAMRLSMSTFDGPSRAPESGIAVLRRAVELGVNHIDTAAFYGSGETWANELIRTALTPYRDDLVIATKVGPVLGAEGVPSEQATPDQLRGLVEADLRSLGLNRLDLVYLRVGGMAGPGGQSITERFAALAELQAEGLIRHLGVSNVDTVQFAEARAIAPVAAAQNQYTGPSPGHAGPSLSDLADPW</sequence>
<reference evidence="5" key="1">
    <citation type="journal article" date="2019" name="Int. J. Syst. Evol. Microbiol.">
        <title>The Global Catalogue of Microorganisms (GCM) 10K type strain sequencing project: providing services to taxonomists for standard genome sequencing and annotation.</title>
        <authorList>
            <consortium name="The Broad Institute Genomics Platform"/>
            <consortium name="The Broad Institute Genome Sequencing Center for Infectious Disease"/>
            <person name="Wu L."/>
            <person name="Ma J."/>
        </authorList>
    </citation>
    <scope>NUCLEOTIDE SEQUENCE [LARGE SCALE GENOMIC DNA]</scope>
    <source>
        <strain evidence="5">JCM 4376</strain>
    </source>
</reference>
<proteinExistence type="predicted"/>
<dbReference type="Proteomes" id="UP000660675">
    <property type="component" value="Unassembled WGS sequence"/>
</dbReference>
<keyword evidence="1" id="KW-0560">Oxidoreductase</keyword>
<dbReference type="InterPro" id="IPR036812">
    <property type="entry name" value="NAD(P)_OxRdtase_dom_sf"/>
</dbReference>
<accession>A0ABQ2VYY1</accession>
<dbReference type="InterPro" id="IPR050791">
    <property type="entry name" value="Aldo-Keto_reductase"/>
</dbReference>
<feature type="region of interest" description="Disordered" evidence="2">
    <location>
        <begin position="234"/>
        <end position="254"/>
    </location>
</feature>
<dbReference type="InterPro" id="IPR023210">
    <property type="entry name" value="NADP_OxRdtase_dom"/>
</dbReference>
<dbReference type="Pfam" id="PF00248">
    <property type="entry name" value="Aldo_ket_red"/>
    <property type="match status" value="1"/>
</dbReference>
<dbReference type="SUPFAM" id="SSF51430">
    <property type="entry name" value="NAD(P)-linked oxidoreductase"/>
    <property type="match status" value="1"/>
</dbReference>
<gene>
    <name evidence="4" type="ORF">GCM10015535_32710</name>
</gene>
<keyword evidence="5" id="KW-1185">Reference proteome</keyword>
<evidence type="ECO:0000313" key="4">
    <source>
        <dbReference type="EMBL" id="GGV85674.1"/>
    </source>
</evidence>
<protein>
    <recommendedName>
        <fullName evidence="3">NADP-dependent oxidoreductase domain-containing protein</fullName>
    </recommendedName>
</protein>
<evidence type="ECO:0000256" key="2">
    <source>
        <dbReference type="SAM" id="MobiDB-lite"/>
    </source>
</evidence>
<dbReference type="Gene3D" id="3.20.20.100">
    <property type="entry name" value="NADP-dependent oxidoreductase domain"/>
    <property type="match status" value="1"/>
</dbReference>
<feature type="domain" description="NADP-dependent oxidoreductase" evidence="3">
    <location>
        <begin position="66"/>
        <end position="236"/>
    </location>
</feature>
<evidence type="ECO:0000256" key="1">
    <source>
        <dbReference type="ARBA" id="ARBA00023002"/>
    </source>
</evidence>
<dbReference type="PRINTS" id="PR00069">
    <property type="entry name" value="ALDKETRDTASE"/>
</dbReference>
<dbReference type="InterPro" id="IPR020471">
    <property type="entry name" value="AKR"/>
</dbReference>
<organism evidence="4 5">
    <name type="scientific">Streptomyces gelaticus</name>
    <dbReference type="NCBI Taxonomy" id="285446"/>
    <lineage>
        <taxon>Bacteria</taxon>
        <taxon>Bacillati</taxon>
        <taxon>Actinomycetota</taxon>
        <taxon>Actinomycetes</taxon>
        <taxon>Kitasatosporales</taxon>
        <taxon>Streptomycetaceae</taxon>
        <taxon>Streptomyces</taxon>
    </lineage>
</organism>
<dbReference type="PANTHER" id="PTHR43625:SF40">
    <property type="entry name" value="ALDO-KETO REDUCTASE YAKC [NADP(+)]"/>
    <property type="match status" value="1"/>
</dbReference>
<evidence type="ECO:0000259" key="3">
    <source>
        <dbReference type="Pfam" id="PF00248"/>
    </source>
</evidence>
<evidence type="ECO:0000313" key="5">
    <source>
        <dbReference type="Proteomes" id="UP000660675"/>
    </source>
</evidence>
<dbReference type="PANTHER" id="PTHR43625">
    <property type="entry name" value="AFLATOXIN B1 ALDEHYDE REDUCTASE"/>
    <property type="match status" value="1"/>
</dbReference>